<sequence length="281" mass="29017">MADRARIVGGTRSNGARVEIVDLGHALHPAIPVSPSHPGYRHALMRRHGDAVRADGTSGANDLLVLGTHTGTHIDALAHISHDGLLHGGVEAAEAQRSGRFTTHGVDQIPPAIVPGILLDVPRALGVDRLAPAQPVTPAELAAAAALLPGGEAAIPNGAALLVRTGWAQLWNRGPEFVGHDSGVPGPDAAGGEWLAAHQPCFVGSDTTAFEHIPAGEGHARLPVHRLLLVERGTPIIEMLDLETLAARGGPVFDFVLAPLPLVGATGSPVRPLAVFETETA</sequence>
<keyword evidence="2" id="KW-1185">Reference proteome</keyword>
<dbReference type="PANTHER" id="PTHR34861">
    <property type="match status" value="1"/>
</dbReference>
<organism evidence="1 2">
    <name type="scientific">Micromonospora eburnea</name>
    <dbReference type="NCBI Taxonomy" id="227316"/>
    <lineage>
        <taxon>Bacteria</taxon>
        <taxon>Bacillati</taxon>
        <taxon>Actinomycetota</taxon>
        <taxon>Actinomycetes</taxon>
        <taxon>Micromonosporales</taxon>
        <taxon>Micromonosporaceae</taxon>
        <taxon>Micromonospora</taxon>
    </lineage>
</organism>
<dbReference type="STRING" id="227316.GA0070604_2158"/>
<dbReference type="Proteomes" id="UP000199696">
    <property type="component" value="Unassembled WGS sequence"/>
</dbReference>
<dbReference type="SUPFAM" id="SSF102198">
    <property type="entry name" value="Putative cyclase"/>
    <property type="match status" value="1"/>
</dbReference>
<dbReference type="RefSeq" id="WP_091117827.1">
    <property type="nucleotide sequence ID" value="NZ_FMHY01000002.1"/>
</dbReference>
<name>A0A1C6U943_9ACTN</name>
<evidence type="ECO:0000313" key="2">
    <source>
        <dbReference type="Proteomes" id="UP000199696"/>
    </source>
</evidence>
<dbReference type="Pfam" id="PF04199">
    <property type="entry name" value="Cyclase"/>
    <property type="match status" value="1"/>
</dbReference>
<dbReference type="GO" id="GO:0019441">
    <property type="term" value="P:L-tryptophan catabolic process to kynurenine"/>
    <property type="evidence" value="ECO:0007669"/>
    <property type="project" value="InterPro"/>
</dbReference>
<dbReference type="GO" id="GO:0004061">
    <property type="term" value="F:arylformamidase activity"/>
    <property type="evidence" value="ECO:0007669"/>
    <property type="project" value="InterPro"/>
</dbReference>
<dbReference type="EMBL" id="FMHY01000002">
    <property type="protein sequence ID" value="SCL50557.1"/>
    <property type="molecule type" value="Genomic_DNA"/>
</dbReference>
<dbReference type="Gene3D" id="3.50.30.50">
    <property type="entry name" value="Putative cyclase"/>
    <property type="match status" value="1"/>
</dbReference>
<gene>
    <name evidence="1" type="ORF">GA0070604_2158</name>
</gene>
<reference evidence="2" key="1">
    <citation type="submission" date="2016-06" db="EMBL/GenBank/DDBJ databases">
        <authorList>
            <person name="Varghese N."/>
            <person name="Submissions Spin"/>
        </authorList>
    </citation>
    <scope>NUCLEOTIDE SEQUENCE [LARGE SCALE GENOMIC DNA]</scope>
    <source>
        <strain evidence="2">DSM 44814</strain>
    </source>
</reference>
<accession>A0A1C6U943</accession>
<proteinExistence type="predicted"/>
<dbReference type="OrthoDB" id="7067800at2"/>
<dbReference type="AlphaFoldDB" id="A0A1C6U943"/>
<dbReference type="InterPro" id="IPR037175">
    <property type="entry name" value="KFase_sf"/>
</dbReference>
<dbReference type="InterPro" id="IPR007325">
    <property type="entry name" value="KFase/CYL"/>
</dbReference>
<evidence type="ECO:0000313" key="1">
    <source>
        <dbReference type="EMBL" id="SCL50557.1"/>
    </source>
</evidence>
<dbReference type="PANTHER" id="PTHR34861:SF10">
    <property type="entry name" value="CYCLASE"/>
    <property type="match status" value="1"/>
</dbReference>
<protein>
    <submittedName>
        <fullName evidence="1">Kynurenine formamidase</fullName>
    </submittedName>
</protein>